<dbReference type="OrthoDB" id="9909019at2759"/>
<dbReference type="Proteomes" id="UP000230423">
    <property type="component" value="Unassembled WGS sequence"/>
</dbReference>
<organism evidence="1 2">
    <name type="scientific">Teladorsagia circumcincta</name>
    <name type="common">Brown stomach worm</name>
    <name type="synonym">Ostertagia circumcincta</name>
    <dbReference type="NCBI Taxonomy" id="45464"/>
    <lineage>
        <taxon>Eukaryota</taxon>
        <taxon>Metazoa</taxon>
        <taxon>Ecdysozoa</taxon>
        <taxon>Nematoda</taxon>
        <taxon>Chromadorea</taxon>
        <taxon>Rhabditida</taxon>
        <taxon>Rhabditina</taxon>
        <taxon>Rhabditomorpha</taxon>
        <taxon>Strongyloidea</taxon>
        <taxon>Trichostrongylidae</taxon>
        <taxon>Teladorsagia</taxon>
    </lineage>
</organism>
<keyword evidence="2" id="KW-1185">Reference proteome</keyword>
<gene>
    <name evidence="1" type="ORF">TELCIR_16621</name>
</gene>
<protein>
    <submittedName>
        <fullName evidence="1">Uncharacterized protein</fullName>
    </submittedName>
</protein>
<feature type="non-terminal residue" evidence="1">
    <location>
        <position position="1"/>
    </location>
</feature>
<dbReference type="EMBL" id="KZ352944">
    <property type="protein sequence ID" value="PIO61841.1"/>
    <property type="molecule type" value="Genomic_DNA"/>
</dbReference>
<accession>A0A2G9TUZ4</accession>
<proteinExistence type="predicted"/>
<reference evidence="1 2" key="1">
    <citation type="submission" date="2015-09" db="EMBL/GenBank/DDBJ databases">
        <title>Draft genome of the parasitic nematode Teladorsagia circumcincta isolate WARC Sus (inbred).</title>
        <authorList>
            <person name="Mitreva M."/>
        </authorList>
    </citation>
    <scope>NUCLEOTIDE SEQUENCE [LARGE SCALE GENOMIC DNA]</scope>
    <source>
        <strain evidence="1 2">S</strain>
    </source>
</reference>
<sequence length="127" mass="14658">FFQVPLEVDALLKQCTPCENGRYVVDKSTPEQVLLHMSDVEARSISSLLVMRPMRGQIRPSLSVDQSVFGWGLWLFPLRTSLEDGMHFEIRYEEPSNQMRFKRVIVTSAEDEVTGVWIVDFVHDVDQ</sequence>
<evidence type="ECO:0000313" key="2">
    <source>
        <dbReference type="Proteomes" id="UP000230423"/>
    </source>
</evidence>
<name>A0A2G9TUZ4_TELCI</name>
<evidence type="ECO:0000313" key="1">
    <source>
        <dbReference type="EMBL" id="PIO61841.1"/>
    </source>
</evidence>
<dbReference type="AlphaFoldDB" id="A0A2G9TUZ4"/>